<evidence type="ECO:0000256" key="7">
    <source>
        <dbReference type="ARBA" id="ARBA00023049"/>
    </source>
</evidence>
<reference evidence="10 11" key="1">
    <citation type="submission" date="2020-07" db="EMBL/GenBank/DDBJ databases">
        <title>Vibrio marinisediminis sp. nov., isolated from marine sediment.</title>
        <authorList>
            <person name="Ji X."/>
        </authorList>
    </citation>
    <scope>NUCLEOTIDE SEQUENCE [LARGE SCALE GENOMIC DNA]</scope>
    <source>
        <strain evidence="10 11">404</strain>
    </source>
</reference>
<evidence type="ECO:0000256" key="6">
    <source>
        <dbReference type="ARBA" id="ARBA00022833"/>
    </source>
</evidence>
<dbReference type="GO" id="GO:0004252">
    <property type="term" value="F:serine-type endopeptidase activity"/>
    <property type="evidence" value="ECO:0007669"/>
    <property type="project" value="InterPro"/>
</dbReference>
<dbReference type="GO" id="GO:0006508">
    <property type="term" value="P:proteolysis"/>
    <property type="evidence" value="ECO:0007669"/>
    <property type="project" value="UniProtKB-KW"/>
</dbReference>
<comment type="caution">
    <text evidence="10">The sequence shown here is derived from an EMBL/GenBank/DDBJ whole genome shotgun (WGS) entry which is preliminary data.</text>
</comment>
<dbReference type="Proteomes" id="UP000571701">
    <property type="component" value="Unassembled WGS sequence"/>
</dbReference>
<dbReference type="NCBIfam" id="NF006947">
    <property type="entry name" value="PRK09429.1"/>
    <property type="match status" value="1"/>
</dbReference>
<dbReference type="AlphaFoldDB" id="A0A7W2ITL9"/>
<feature type="disulfide bond" evidence="8">
    <location>
        <begin position="215"/>
        <end position="222"/>
    </location>
</feature>
<dbReference type="GO" id="GO:0030288">
    <property type="term" value="C:outer membrane-bounded periplasmic space"/>
    <property type="evidence" value="ECO:0007669"/>
    <property type="project" value="InterPro"/>
</dbReference>
<name>A0A7W2ITL9_9VIBR</name>
<evidence type="ECO:0000256" key="8">
    <source>
        <dbReference type="PIRSR" id="PIRSR018455-2"/>
    </source>
</evidence>
<feature type="chain" id="PRO_5031206018" evidence="9">
    <location>
        <begin position="20"/>
        <end position="286"/>
    </location>
</feature>
<keyword evidence="5" id="KW-0378">Hydrolase</keyword>
<dbReference type="InterPro" id="IPR009045">
    <property type="entry name" value="Zn_M74/Hedgehog-like"/>
</dbReference>
<dbReference type="EMBL" id="JACFYF010000003">
    <property type="protein sequence ID" value="MBA5762338.1"/>
    <property type="molecule type" value="Genomic_DNA"/>
</dbReference>
<evidence type="ECO:0000256" key="1">
    <source>
        <dbReference type="ARBA" id="ARBA00022670"/>
    </source>
</evidence>
<dbReference type="InterPro" id="IPR005073">
    <property type="entry name" value="Peptidase_M74"/>
</dbReference>
<dbReference type="GO" id="GO:0046872">
    <property type="term" value="F:metal ion binding"/>
    <property type="evidence" value="ECO:0007669"/>
    <property type="project" value="UniProtKB-KW"/>
</dbReference>
<evidence type="ECO:0000313" key="11">
    <source>
        <dbReference type="Proteomes" id="UP000571701"/>
    </source>
</evidence>
<keyword evidence="3 9" id="KW-0732">Signal</keyword>
<feature type="signal peptide" evidence="9">
    <location>
        <begin position="1"/>
        <end position="19"/>
    </location>
</feature>
<keyword evidence="8" id="KW-1015">Disulfide bond</keyword>
<organism evidence="10 11">
    <name type="scientific">Vibrio marinisediminis</name>
    <dbReference type="NCBI Taxonomy" id="2758441"/>
    <lineage>
        <taxon>Bacteria</taxon>
        <taxon>Pseudomonadati</taxon>
        <taxon>Pseudomonadota</taxon>
        <taxon>Gammaproteobacteria</taxon>
        <taxon>Vibrionales</taxon>
        <taxon>Vibrionaceae</taxon>
        <taxon>Vibrio</taxon>
    </lineage>
</organism>
<keyword evidence="11" id="KW-1185">Reference proteome</keyword>
<keyword evidence="7" id="KW-0482">Metalloprotease</keyword>
<protein>
    <submittedName>
        <fullName evidence="10">Penicillin-insensitive murein endopeptidase</fullName>
    </submittedName>
</protein>
<evidence type="ECO:0000256" key="4">
    <source>
        <dbReference type="ARBA" id="ARBA00022764"/>
    </source>
</evidence>
<keyword evidence="4" id="KW-0574">Periplasm</keyword>
<proteinExistence type="predicted"/>
<accession>A0A7W2ITL9</accession>
<evidence type="ECO:0000256" key="5">
    <source>
        <dbReference type="ARBA" id="ARBA00022801"/>
    </source>
</evidence>
<dbReference type="SUPFAM" id="SSF55166">
    <property type="entry name" value="Hedgehog/DD-peptidase"/>
    <property type="match status" value="1"/>
</dbReference>
<dbReference type="Gene3D" id="3.30.1380.10">
    <property type="match status" value="1"/>
</dbReference>
<keyword evidence="1" id="KW-0645">Protease</keyword>
<dbReference type="PIRSF" id="PIRSF018455">
    <property type="entry name" value="MepA"/>
    <property type="match status" value="1"/>
</dbReference>
<keyword evidence="6" id="KW-0862">Zinc</keyword>
<sequence>MKMTWLAITLSLVSFSSLSSPWESFSQPNRLAPEAIGSYANGCLFGAKALPLKGYGYQVLRSQNQRYYAHPNTIAFVQRLSAQAQQDLRTHLLIGDMSLPQGGRFSSGHSSHQTGLDVDIWLRLADAKLSDAALKVPTPKSLVNMSAYTLIPSHWDSRHFGLMKMAAQDEEVARIFVHPLIKEKLCNLEGGDRAWLRKIRPWWGHNYHMHVRLHCPDGESSCVEQSPPPKGDGCGMEVASWRPKPDVKAYRAKAKDENRPVSIAKVKPKPKKILPQLCTQLVDQTR</sequence>
<dbReference type="GO" id="GO:0008237">
    <property type="term" value="F:metallopeptidase activity"/>
    <property type="evidence" value="ECO:0007669"/>
    <property type="project" value="UniProtKB-KW"/>
</dbReference>
<dbReference type="RefSeq" id="WP_182108373.1">
    <property type="nucleotide sequence ID" value="NZ_JACFYF010000003.1"/>
</dbReference>
<evidence type="ECO:0000313" key="10">
    <source>
        <dbReference type="EMBL" id="MBA5762338.1"/>
    </source>
</evidence>
<evidence type="ECO:0000256" key="3">
    <source>
        <dbReference type="ARBA" id="ARBA00022729"/>
    </source>
</evidence>
<keyword evidence="2" id="KW-0479">Metal-binding</keyword>
<evidence type="ECO:0000256" key="9">
    <source>
        <dbReference type="SAM" id="SignalP"/>
    </source>
</evidence>
<evidence type="ECO:0000256" key="2">
    <source>
        <dbReference type="ARBA" id="ARBA00022723"/>
    </source>
</evidence>
<gene>
    <name evidence="10" type="primary">mepA</name>
    <name evidence="10" type="ORF">H2O73_08295</name>
</gene>
<feature type="disulfide bond" evidence="8">
    <location>
        <begin position="186"/>
        <end position="234"/>
    </location>
</feature>
<dbReference type="Pfam" id="PF03411">
    <property type="entry name" value="Peptidase_M74"/>
    <property type="match status" value="1"/>
</dbReference>